<name>A0A6A6TNX5_9PLEO</name>
<dbReference type="AlphaFoldDB" id="A0A6A6TNX5"/>
<accession>A0A6A6TNX5</accession>
<proteinExistence type="predicted"/>
<protein>
    <recommendedName>
        <fullName evidence="3">F-box domain-containing protein</fullName>
    </recommendedName>
</protein>
<evidence type="ECO:0008006" key="3">
    <source>
        <dbReference type="Google" id="ProtNLM"/>
    </source>
</evidence>
<sequence length="399" mass="45705">MGNTPILRLPDEILLCIITRLRIDRKYGDEERNKHVFSVMLVCRQFHPIAQEVLLAQPFVRLLDVRGLVRMYVKYPQLAAAVSTLEVTATRNVVKSRDPEDGSLYDFHAVGQEFEEACQGIIDQQRLSDATKEDWNDALEIGSTHAFMGLLLVLLPNLKCLLLGTARLHELPILGSILDTSHHFFDIIEAEALTYSREVMRLVAPRIQELELPRCWPSAERDDTHRGLNTGACIRNMKPFRDLRTLIIPRRAFFGTTPRSFPVFGLEPLLEHVVILDDILCRSTGVLKELLEEKDSLPALQKIGLYFEGSEAKFKLSDNPTYNGLRKLGASLGVEVHNWHVGDVFDSDEFFSHNEDFLRPWLYNWMELAELEIEAHEAKKESCRTWAEYCLQAYGKINE</sequence>
<gene>
    <name evidence="1" type="ORF">K491DRAFT_711801</name>
</gene>
<organism evidence="1 2">
    <name type="scientific">Lophiostoma macrostomum CBS 122681</name>
    <dbReference type="NCBI Taxonomy" id="1314788"/>
    <lineage>
        <taxon>Eukaryota</taxon>
        <taxon>Fungi</taxon>
        <taxon>Dikarya</taxon>
        <taxon>Ascomycota</taxon>
        <taxon>Pezizomycotina</taxon>
        <taxon>Dothideomycetes</taxon>
        <taxon>Pleosporomycetidae</taxon>
        <taxon>Pleosporales</taxon>
        <taxon>Lophiostomataceae</taxon>
        <taxon>Lophiostoma</taxon>
    </lineage>
</organism>
<evidence type="ECO:0000313" key="1">
    <source>
        <dbReference type="EMBL" id="KAF2660294.1"/>
    </source>
</evidence>
<keyword evidence="2" id="KW-1185">Reference proteome</keyword>
<dbReference type="EMBL" id="MU004300">
    <property type="protein sequence ID" value="KAF2660294.1"/>
    <property type="molecule type" value="Genomic_DNA"/>
</dbReference>
<reference evidence="1" key="1">
    <citation type="journal article" date="2020" name="Stud. Mycol.">
        <title>101 Dothideomycetes genomes: a test case for predicting lifestyles and emergence of pathogens.</title>
        <authorList>
            <person name="Haridas S."/>
            <person name="Albert R."/>
            <person name="Binder M."/>
            <person name="Bloem J."/>
            <person name="Labutti K."/>
            <person name="Salamov A."/>
            <person name="Andreopoulos B."/>
            <person name="Baker S."/>
            <person name="Barry K."/>
            <person name="Bills G."/>
            <person name="Bluhm B."/>
            <person name="Cannon C."/>
            <person name="Castanera R."/>
            <person name="Culley D."/>
            <person name="Daum C."/>
            <person name="Ezra D."/>
            <person name="Gonzalez J."/>
            <person name="Henrissat B."/>
            <person name="Kuo A."/>
            <person name="Liang C."/>
            <person name="Lipzen A."/>
            <person name="Lutzoni F."/>
            <person name="Magnuson J."/>
            <person name="Mondo S."/>
            <person name="Nolan M."/>
            <person name="Ohm R."/>
            <person name="Pangilinan J."/>
            <person name="Park H.-J."/>
            <person name="Ramirez L."/>
            <person name="Alfaro M."/>
            <person name="Sun H."/>
            <person name="Tritt A."/>
            <person name="Yoshinaga Y."/>
            <person name="Zwiers L.-H."/>
            <person name="Turgeon B."/>
            <person name="Goodwin S."/>
            <person name="Spatafora J."/>
            <person name="Crous P."/>
            <person name="Grigoriev I."/>
        </authorList>
    </citation>
    <scope>NUCLEOTIDE SEQUENCE</scope>
    <source>
        <strain evidence="1">CBS 122681</strain>
    </source>
</reference>
<dbReference type="Proteomes" id="UP000799324">
    <property type="component" value="Unassembled WGS sequence"/>
</dbReference>
<evidence type="ECO:0000313" key="2">
    <source>
        <dbReference type="Proteomes" id="UP000799324"/>
    </source>
</evidence>